<evidence type="ECO:0000256" key="8">
    <source>
        <dbReference type="ARBA" id="ARBA00022792"/>
    </source>
</evidence>
<keyword evidence="12" id="KW-0496">Mitochondrion</keyword>
<sequence length="90" mass="10278">MVSVISVKEKKLMGVKLGELSSWILMRDFTSQGIAGAFQRGYYWYYKYVKLLPLPQNTLVSTFFSAVCDFDRSGFVCCDVVLQKELASFQ</sequence>
<dbReference type="STRING" id="246437.L9KV40"/>
<keyword evidence="9" id="KW-1133">Transmembrane helix</keyword>
<keyword evidence="8" id="KW-0999">Mitochondrion inner membrane</keyword>
<dbReference type="EMBL" id="KB320637">
    <property type="protein sequence ID" value="ELW66810.1"/>
    <property type="molecule type" value="Genomic_DNA"/>
</dbReference>
<evidence type="ECO:0000256" key="14">
    <source>
        <dbReference type="ARBA" id="ARBA00023310"/>
    </source>
</evidence>
<name>L9KV40_TUPCH</name>
<dbReference type="GO" id="GO:0046933">
    <property type="term" value="F:proton-transporting ATP synthase activity, rotational mechanism"/>
    <property type="evidence" value="ECO:0007669"/>
    <property type="project" value="TreeGrafter"/>
</dbReference>
<evidence type="ECO:0000256" key="16">
    <source>
        <dbReference type="ARBA" id="ARBA00054012"/>
    </source>
</evidence>
<evidence type="ECO:0000256" key="13">
    <source>
        <dbReference type="ARBA" id="ARBA00023136"/>
    </source>
</evidence>
<protein>
    <recommendedName>
        <fullName evidence="18">ATP synthase F(0) complex subunit f, mitochondrial</fullName>
    </recommendedName>
    <alternativeName>
        <fullName evidence="15">ATP synthase membrane subunit f</fullName>
    </alternativeName>
</protein>
<evidence type="ECO:0000256" key="3">
    <source>
        <dbReference type="ARBA" id="ARBA00022448"/>
    </source>
</evidence>
<dbReference type="Pfam" id="PF10206">
    <property type="entry name" value="WRW"/>
    <property type="match status" value="1"/>
</dbReference>
<keyword evidence="6" id="KW-0812">Transmembrane</keyword>
<evidence type="ECO:0000256" key="1">
    <source>
        <dbReference type="ARBA" id="ARBA00004434"/>
    </source>
</evidence>
<reference evidence="20" key="2">
    <citation type="journal article" date="2013" name="Nat. Commun.">
        <title>Genome of the Chinese tree shrew.</title>
        <authorList>
            <person name="Fan Y."/>
            <person name="Huang Z.Y."/>
            <person name="Cao C.C."/>
            <person name="Chen C.S."/>
            <person name="Chen Y.X."/>
            <person name="Fan D.D."/>
            <person name="He J."/>
            <person name="Hou H.L."/>
            <person name="Hu L."/>
            <person name="Hu X.T."/>
            <person name="Jiang X.T."/>
            <person name="Lai R."/>
            <person name="Lang Y.S."/>
            <person name="Liang B."/>
            <person name="Liao S.G."/>
            <person name="Mu D."/>
            <person name="Ma Y.Y."/>
            <person name="Niu Y.Y."/>
            <person name="Sun X.Q."/>
            <person name="Xia J.Q."/>
            <person name="Xiao J."/>
            <person name="Xiong Z.Q."/>
            <person name="Xu L."/>
            <person name="Yang L."/>
            <person name="Zhang Y."/>
            <person name="Zhao W."/>
            <person name="Zhao X.D."/>
            <person name="Zheng Y.T."/>
            <person name="Zhou J.M."/>
            <person name="Zhu Y.B."/>
            <person name="Zhang G.J."/>
            <person name="Wang J."/>
            <person name="Yao Y.G."/>
        </authorList>
    </citation>
    <scope>NUCLEOTIDE SEQUENCE [LARGE SCALE GENOMIC DNA]</scope>
</reference>
<comment type="subunit">
    <text evidence="17">Component of the ATP synthase complex composed at least of ATP5F1A/subunit alpha, ATP5F1B/subunit beta, ATP5MC1/subunit c (homooctomer), MT-ATP6/subunit a, MT-ATP8/subunit 8, ATP5ME/subunit e, ATP5MF/subunit f, ATP5MG/subunit g, ATP5MK/subunit k, ATP5MJ/subunit j, ATP5F1C/subunit gamma, ATP5F1D/subunit delta, ATP5F1E/subunit epsilon, ATP5PF/subunit F6, ATP5PB/subunit b, ATP5PD/subunit d, ATP5PO/subunit OSCP. ATP synthase complex consists of a soluble F(1) head domain (subunits alpha(3) and beta(3)) - the catalytic core - and a membrane F(0) domain - the membrane proton channel (subunits c, a, 8, e, f, g, k and j). These two domains are linked by a central stalk (subunits gamma, delta, and epsilon) rotating inside the F1 region and a stationary peripheral stalk (subunits F6, b, d, and OSCP).</text>
</comment>
<evidence type="ECO:0000256" key="11">
    <source>
        <dbReference type="ARBA" id="ARBA00023065"/>
    </source>
</evidence>
<evidence type="ECO:0000256" key="12">
    <source>
        <dbReference type="ARBA" id="ARBA00023128"/>
    </source>
</evidence>
<gene>
    <name evidence="19" type="ORF">TREES_T100000412</name>
</gene>
<evidence type="ECO:0000256" key="18">
    <source>
        <dbReference type="ARBA" id="ARBA00070733"/>
    </source>
</evidence>
<keyword evidence="10" id="KW-0007">Acetylation</keyword>
<dbReference type="AlphaFoldDB" id="L9KV40"/>
<keyword evidence="14" id="KW-0066">ATP synthesis</keyword>
<proteinExistence type="inferred from homology"/>
<evidence type="ECO:0000313" key="20">
    <source>
        <dbReference type="Proteomes" id="UP000011518"/>
    </source>
</evidence>
<dbReference type="InterPro" id="IPR019344">
    <property type="entry name" value="F1F0-ATPsyn_F_prd"/>
</dbReference>
<evidence type="ECO:0000256" key="4">
    <source>
        <dbReference type="ARBA" id="ARBA00022547"/>
    </source>
</evidence>
<keyword evidence="20" id="KW-1185">Reference proteome</keyword>
<evidence type="ECO:0000256" key="9">
    <source>
        <dbReference type="ARBA" id="ARBA00022989"/>
    </source>
</evidence>
<evidence type="ECO:0000313" key="19">
    <source>
        <dbReference type="EMBL" id="ELW66810.1"/>
    </source>
</evidence>
<dbReference type="PANTHER" id="PTHR13080">
    <property type="entry name" value="ATP SYNTHASE F CHAIN, MITOCHONDRIAL-RELATED"/>
    <property type="match status" value="1"/>
</dbReference>
<evidence type="ECO:0000256" key="10">
    <source>
        <dbReference type="ARBA" id="ARBA00022990"/>
    </source>
</evidence>
<organism evidence="19 20">
    <name type="scientific">Tupaia chinensis</name>
    <name type="common">Chinese tree shrew</name>
    <name type="synonym">Tupaia belangeri chinensis</name>
    <dbReference type="NCBI Taxonomy" id="246437"/>
    <lineage>
        <taxon>Eukaryota</taxon>
        <taxon>Metazoa</taxon>
        <taxon>Chordata</taxon>
        <taxon>Craniata</taxon>
        <taxon>Vertebrata</taxon>
        <taxon>Euteleostomi</taxon>
        <taxon>Mammalia</taxon>
        <taxon>Eutheria</taxon>
        <taxon>Euarchontoglires</taxon>
        <taxon>Scandentia</taxon>
        <taxon>Tupaiidae</taxon>
        <taxon>Tupaia</taxon>
    </lineage>
</organism>
<keyword evidence="5" id="KW-0597">Phosphoprotein</keyword>
<evidence type="ECO:0000256" key="6">
    <source>
        <dbReference type="ARBA" id="ARBA00022692"/>
    </source>
</evidence>
<accession>L9KV40</accession>
<comment type="subcellular location">
    <subcellularLocation>
        <location evidence="1">Mitochondrion inner membrane</location>
        <topology evidence="1">Single-pass membrane protein</topology>
    </subcellularLocation>
</comment>
<evidence type="ECO:0000256" key="2">
    <source>
        <dbReference type="ARBA" id="ARBA00005895"/>
    </source>
</evidence>
<keyword evidence="4" id="KW-0138">CF(0)</keyword>
<dbReference type="GO" id="GO:0005743">
    <property type="term" value="C:mitochondrial inner membrane"/>
    <property type="evidence" value="ECO:0007669"/>
    <property type="project" value="UniProtKB-SubCell"/>
</dbReference>
<comment type="function">
    <text evidence="16">Subunit f, of the mitochondrial membrane ATP synthase complex (F(1)F(0) ATP synthase or Complex V) that produces ATP from ADP in the presence of a proton gradient across the membrane which is generated by electron transport complexes of the respiratory chain. ATP synthase complex consist of a soluble F(1) head domain - the catalytic core - and a membrane F(1) domain - the membrane proton channel. These two domains are linked by a central stalk rotating inside the F(1) region and a stationary peripheral stalk. During catalysis, ATP synthesis in the catalytic domain of F(1) is coupled via a rotary mechanism of the central stalk subunits to proton translocation. In vivo, can only synthesize ATP although its ATP hydrolase activity can be activated artificially in vitro. Part of the complex F(0) domain.</text>
</comment>
<dbReference type="Proteomes" id="UP000011518">
    <property type="component" value="Unassembled WGS sequence"/>
</dbReference>
<keyword evidence="11" id="KW-0406">Ion transport</keyword>
<keyword evidence="3" id="KW-0813">Transport</keyword>
<keyword evidence="13" id="KW-0472">Membrane</keyword>
<evidence type="ECO:0000256" key="5">
    <source>
        <dbReference type="ARBA" id="ARBA00022553"/>
    </source>
</evidence>
<evidence type="ECO:0000256" key="17">
    <source>
        <dbReference type="ARBA" id="ARBA00064647"/>
    </source>
</evidence>
<evidence type="ECO:0000256" key="7">
    <source>
        <dbReference type="ARBA" id="ARBA00022781"/>
    </source>
</evidence>
<dbReference type="PANTHER" id="PTHR13080:SF16">
    <property type="entry name" value="ATP SYNTHASE SUBUNIT F, MITOCHONDRIAL"/>
    <property type="match status" value="1"/>
</dbReference>
<keyword evidence="7" id="KW-0375">Hydrogen ion transport</keyword>
<dbReference type="GO" id="GO:0045259">
    <property type="term" value="C:proton-transporting ATP synthase complex"/>
    <property type="evidence" value="ECO:0007669"/>
    <property type="project" value="UniProtKB-KW"/>
</dbReference>
<comment type="similarity">
    <text evidence="2">Belongs to the ATPase F chain family.</text>
</comment>
<dbReference type="InParanoid" id="L9KV40"/>
<evidence type="ECO:0000256" key="15">
    <source>
        <dbReference type="ARBA" id="ARBA00032201"/>
    </source>
</evidence>
<dbReference type="GO" id="GO:0042776">
    <property type="term" value="P:proton motive force-driven mitochondrial ATP synthesis"/>
    <property type="evidence" value="ECO:0007669"/>
    <property type="project" value="TreeGrafter"/>
</dbReference>
<reference evidence="20" key="1">
    <citation type="submission" date="2012-07" db="EMBL/GenBank/DDBJ databases">
        <title>Genome of the Chinese tree shrew, a rising model animal genetically related to primates.</title>
        <authorList>
            <person name="Zhang G."/>
            <person name="Fan Y."/>
            <person name="Yao Y."/>
            <person name="Huang Z."/>
        </authorList>
    </citation>
    <scope>NUCLEOTIDE SEQUENCE [LARGE SCALE GENOMIC DNA]</scope>
</reference>